<dbReference type="InterPro" id="IPR036770">
    <property type="entry name" value="Ankyrin_rpt-contain_sf"/>
</dbReference>
<dbReference type="GeneID" id="64574159"/>
<dbReference type="SUPFAM" id="SSF50985">
    <property type="entry name" value="RCC1/BLIP-II"/>
    <property type="match status" value="1"/>
</dbReference>
<protein>
    <recommendedName>
        <fullName evidence="4">BTB domain-containing protein</fullName>
    </recommendedName>
</protein>
<keyword evidence="1" id="KW-0677">Repeat</keyword>
<dbReference type="InterPro" id="IPR000210">
    <property type="entry name" value="BTB/POZ_dom"/>
</dbReference>
<proteinExistence type="predicted"/>
<dbReference type="Gene3D" id="2.130.10.30">
    <property type="entry name" value="Regulator of chromosome condensation 1/beta-lactamase-inhibitor protein II"/>
    <property type="match status" value="1"/>
</dbReference>
<reference evidence="5" key="1">
    <citation type="submission" date="2020-10" db="EMBL/GenBank/DDBJ databases">
        <authorList>
            <person name="Palmer J.M."/>
        </authorList>
    </citation>
    <scope>NUCLEOTIDE SEQUENCE</scope>
    <source>
        <strain evidence="5">UCD 2041</strain>
    </source>
</reference>
<dbReference type="PROSITE" id="PS50012">
    <property type="entry name" value="RCC1_3"/>
    <property type="match status" value="2"/>
</dbReference>
<dbReference type="SMART" id="SM00225">
    <property type="entry name" value="BTB"/>
    <property type="match status" value="1"/>
</dbReference>
<feature type="region of interest" description="Disordered" evidence="3">
    <location>
        <begin position="1376"/>
        <end position="1407"/>
    </location>
</feature>
<dbReference type="RefSeq" id="XP_041138561.1">
    <property type="nucleotide sequence ID" value="XM_041280770.1"/>
</dbReference>
<dbReference type="InterPro" id="IPR000408">
    <property type="entry name" value="Reg_chr_condens"/>
</dbReference>
<dbReference type="Gene3D" id="3.30.710.10">
    <property type="entry name" value="Potassium Channel Kv1.1, Chain A"/>
    <property type="match status" value="1"/>
</dbReference>
<dbReference type="Pfam" id="PF13637">
    <property type="entry name" value="Ank_4"/>
    <property type="match status" value="1"/>
</dbReference>
<dbReference type="Proteomes" id="UP000663131">
    <property type="component" value="Chromosome 9"/>
</dbReference>
<dbReference type="SMART" id="SM00248">
    <property type="entry name" value="ANK"/>
    <property type="match status" value="2"/>
</dbReference>
<evidence type="ECO:0000256" key="1">
    <source>
        <dbReference type="ARBA" id="ARBA00022737"/>
    </source>
</evidence>
<feature type="compositionally biased region" description="Polar residues" evidence="3">
    <location>
        <begin position="242"/>
        <end position="253"/>
    </location>
</feature>
<evidence type="ECO:0000259" key="4">
    <source>
        <dbReference type="PROSITE" id="PS50097"/>
    </source>
</evidence>
<evidence type="ECO:0000256" key="3">
    <source>
        <dbReference type="SAM" id="MobiDB-lite"/>
    </source>
</evidence>
<feature type="compositionally biased region" description="Basic residues" evidence="3">
    <location>
        <begin position="1318"/>
        <end position="1329"/>
    </location>
</feature>
<gene>
    <name evidence="5" type="ORF">BRETT_002235</name>
</gene>
<feature type="compositionally biased region" description="Low complexity" evidence="3">
    <location>
        <begin position="1427"/>
        <end position="1436"/>
    </location>
</feature>
<dbReference type="EMBL" id="CP063137">
    <property type="protein sequence ID" value="QOU22068.1"/>
    <property type="molecule type" value="Genomic_DNA"/>
</dbReference>
<feature type="compositionally biased region" description="Low complexity" evidence="3">
    <location>
        <begin position="1392"/>
        <end position="1407"/>
    </location>
</feature>
<dbReference type="PANTHER" id="PTHR22872:SF2">
    <property type="entry name" value="INHIBITOR OF BRUTON TYROSINE KINASE"/>
    <property type="match status" value="1"/>
</dbReference>
<name>A0A871RE81_DEKBR</name>
<dbReference type="InterPro" id="IPR009091">
    <property type="entry name" value="RCC1/BLIP-II"/>
</dbReference>
<feature type="domain" description="BTB" evidence="4">
    <location>
        <begin position="989"/>
        <end position="1056"/>
    </location>
</feature>
<evidence type="ECO:0000313" key="5">
    <source>
        <dbReference type="EMBL" id="QOU22068.1"/>
    </source>
</evidence>
<evidence type="ECO:0000313" key="6">
    <source>
        <dbReference type="Proteomes" id="UP000663131"/>
    </source>
</evidence>
<feature type="compositionally biased region" description="Low complexity" evidence="3">
    <location>
        <begin position="1229"/>
        <end position="1238"/>
    </location>
</feature>
<dbReference type="Gene3D" id="1.25.40.20">
    <property type="entry name" value="Ankyrin repeat-containing domain"/>
    <property type="match status" value="1"/>
</dbReference>
<feature type="compositionally biased region" description="Low complexity" evidence="3">
    <location>
        <begin position="1279"/>
        <end position="1289"/>
    </location>
</feature>
<dbReference type="InterPro" id="IPR051625">
    <property type="entry name" value="Signaling_Regulatory_Domain"/>
</dbReference>
<dbReference type="Pfam" id="PF00651">
    <property type="entry name" value="BTB"/>
    <property type="match status" value="1"/>
</dbReference>
<organism evidence="5 6">
    <name type="scientific">Dekkera bruxellensis</name>
    <name type="common">Brettanomyces custersii</name>
    <dbReference type="NCBI Taxonomy" id="5007"/>
    <lineage>
        <taxon>Eukaryota</taxon>
        <taxon>Fungi</taxon>
        <taxon>Dikarya</taxon>
        <taxon>Ascomycota</taxon>
        <taxon>Saccharomycotina</taxon>
        <taxon>Pichiomycetes</taxon>
        <taxon>Pichiales</taxon>
        <taxon>Pichiaceae</taxon>
        <taxon>Brettanomyces</taxon>
    </lineage>
</organism>
<feature type="region of interest" description="Disordered" evidence="3">
    <location>
        <begin position="1229"/>
        <end position="1360"/>
    </location>
</feature>
<dbReference type="OrthoDB" id="1893551at2759"/>
<dbReference type="KEGG" id="bbrx:BRETT_002235"/>
<feature type="repeat" description="RCC1" evidence="2">
    <location>
        <begin position="349"/>
        <end position="402"/>
    </location>
</feature>
<dbReference type="SUPFAM" id="SSF48403">
    <property type="entry name" value="Ankyrin repeat"/>
    <property type="match status" value="1"/>
</dbReference>
<feature type="region of interest" description="Disordered" evidence="3">
    <location>
        <begin position="237"/>
        <end position="256"/>
    </location>
</feature>
<dbReference type="PROSITE" id="PS50097">
    <property type="entry name" value="BTB"/>
    <property type="match status" value="1"/>
</dbReference>
<reference evidence="5" key="2">
    <citation type="journal article" name="BMC Genomics">
        <title>New genome assemblies reveal patterns of domestication and adaptation across Brettanomyces (Dekkera) species.</title>
        <authorList>
            <person name="Roach M.J."/>
            <person name="Borneman A.R."/>
        </authorList>
    </citation>
    <scope>NUCLEOTIDE SEQUENCE</scope>
    <source>
        <strain evidence="5">UCD 2041</strain>
    </source>
</reference>
<dbReference type="SUPFAM" id="SSF54695">
    <property type="entry name" value="POZ domain"/>
    <property type="match status" value="1"/>
</dbReference>
<feature type="compositionally biased region" description="Polar residues" evidence="3">
    <location>
        <begin position="1625"/>
        <end position="1637"/>
    </location>
</feature>
<feature type="region of interest" description="Disordered" evidence="3">
    <location>
        <begin position="1581"/>
        <end position="1666"/>
    </location>
</feature>
<dbReference type="Pfam" id="PF13540">
    <property type="entry name" value="RCC1_2"/>
    <property type="match status" value="1"/>
</dbReference>
<dbReference type="CDD" id="cd18186">
    <property type="entry name" value="BTB_POZ_ZBTB_KLHL-like"/>
    <property type="match status" value="1"/>
</dbReference>
<dbReference type="InterPro" id="IPR011333">
    <property type="entry name" value="SKP1/BTB/POZ_sf"/>
</dbReference>
<dbReference type="PANTHER" id="PTHR22872">
    <property type="entry name" value="BTK-BINDING PROTEIN-RELATED"/>
    <property type="match status" value="1"/>
</dbReference>
<sequence length="1666" mass="187245">MFLPYHILEAFIYRIGKHHPTKNITSTDRQNSREHVLKFAAVTTLDNRGASGQNAQGTLSTESYCDASFLKQMALFEDSPDTPLSKKFINSLSSLPSDQLEKRDLLGRTLLHILCITNSYKLLSKLLKNPSIDITVCDYESKWNCLHFAIFHKNFIIARMLLRLPGSLKLLRSKDRNGYTPLDLLSSEGITSLHWIPESIGRIHKTRFQNKRATSFASCLSEINVVKRFKVQKSSHKRDQDNVTATDTQNNEALESHEISEHRIDLSSSFLTNMLFVPKRGGSDLLFLALNINPTDPFALERVDLQTLKLHYGSRDYYKRFSDSISLPRIRFTAISSFHRVILTCEPCGNIFVAGQSSNGRLGCPGSSLTSGNCYVPIPALFKEQIIAVDVSDNHSVCLTSSNKIFTWGANTYGQLGYLLDNVRSQTDGIQPTPKLVCNGDIRKLHSRLIGVACSRFHTIAYTSRELYVWGANIGQLGFPTVSSENFKTSVSPSAFPIEVFPHKLEFKYGTIVQVCAIDHTTLVLSDKEEIHAYLHGFHVKITPPLLSKIDESNFGTFKPRALSKRKHIVKLVTQKASNLCLMIYDNGDIGQFVLDTHAKNAAELNSMLNFSTVWKATKRHMRCTDASMGNDGSIIICVADGSVYRRVKRVKVKHAYSSQGLISKRYKFMKIPGLNRVARVTSDPSFGKFFFIRDDIDMLQHRLRKSTVLRDIGHLSPLYELGNRHLQKRYIVDDSKHPALVESDTFKTDFVFRTESDIASESMDEVSLDFNQNDSEHDTIQVLRQSALEENDRLYKRYLTRWICPPPENSIRYKYEDIEGFDDLLMAENIDYWLSMKSLDSDCKHYDLNIDVVDDVLGKAFTFHAHKNWISQRCPPVANLFNGNSIGRDLGDVKCKMRVVLECPSVLKIAGDVTIRSVAVLLHFLYTEKYVDVWNKFPLGKVPAEIQRTRVAFHTLSRLFGVVSPMGRVQCIRPLLKDLELLLNGSSGDVTICLDDGTIKAPKYLLTSRSVYFETMFRWNGSDSNVPNICNLEFPGVSKDCFGVVMKFLSGSDIENLFDGIYFGDCDEFVSFCLQMIVIADKLLLDGLVDELQLCIKDFICLDNIEVLLRASYDLDAEKLFENCLWFVYNNLDVLLIDENFFKVDDLENRTILKKIDAYIKRFNEFKQVDKPTILNRDGSQNLNLLNTHPNGLIMQFVSDVNKFNSHFVHPLLWDALGSFKEDEDLFSSRSNGSKSRPSSKKKGSIDNAFTSRRRSSSHESIPGAHTVQQPESSGLLFNRSNRSFNSSTDSFASGSAIEDDDLDPDDSSKRDFVIVSHRRKSNSRRRSSTSLPISRSSSSSGRQGSVTHIVPGSVPVSTSNSVASIISHSGRRVSLAQSSRPSGPFLAAQSLVPSRTTSSSGSFRKSISSEYMPTLGDAIRKASESESGNSNISSKTGGSTFMPRLSQKERKRRAATSKLKSNDNRNGKPVKPVSAPWTKGSTWNSVSPEELPALDVSVTKVGTSTRKSSVGIDTRFSRGNVWGSITPDASDKTSGKAITSFDSVLFEEKLNESMEQRQQNQNVSLEDIQREEAFDQWWKEESARVQGQMKAGRTPAEGSSSTHSNRRRGGGKKKISNRRQHNNHSNQSNTGSSTGRELGREDNKKAPRSQHKGRKRTKKKKEQL</sequence>
<feature type="compositionally biased region" description="Basic residues" evidence="3">
    <location>
        <begin position="1648"/>
        <end position="1666"/>
    </location>
</feature>
<accession>A0A871RE81</accession>
<dbReference type="InterPro" id="IPR002110">
    <property type="entry name" value="Ankyrin_rpt"/>
</dbReference>
<feature type="compositionally biased region" description="Low complexity" evidence="3">
    <location>
        <begin position="1330"/>
        <end position="1347"/>
    </location>
</feature>
<feature type="compositionally biased region" description="Basic residues" evidence="3">
    <location>
        <begin position="1606"/>
        <end position="1624"/>
    </location>
</feature>
<feature type="region of interest" description="Disordered" evidence="3">
    <location>
        <begin position="1423"/>
        <end position="1488"/>
    </location>
</feature>
<feature type="repeat" description="RCC1" evidence="2">
    <location>
        <begin position="403"/>
        <end position="465"/>
    </location>
</feature>
<evidence type="ECO:0000256" key="2">
    <source>
        <dbReference type="PROSITE-ProRule" id="PRU00235"/>
    </source>
</evidence>